<dbReference type="Proteomes" id="UP000235672">
    <property type="component" value="Unassembled WGS sequence"/>
</dbReference>
<feature type="domain" description="DUF1989" evidence="1">
    <location>
        <begin position="7"/>
        <end position="181"/>
    </location>
</feature>
<dbReference type="InterPro" id="IPR018959">
    <property type="entry name" value="DUF1989"/>
</dbReference>
<keyword evidence="3" id="KW-1185">Reference proteome</keyword>
<dbReference type="PANTHER" id="PTHR31527">
    <property type="entry name" value="RE64534P"/>
    <property type="match status" value="1"/>
</dbReference>
<dbReference type="STRING" id="1745343.A0A2J6PG08"/>
<dbReference type="PANTHER" id="PTHR31527:SF0">
    <property type="entry name" value="RE64534P"/>
    <property type="match status" value="1"/>
</dbReference>
<accession>A0A2J6PG08</accession>
<dbReference type="Pfam" id="PF09347">
    <property type="entry name" value="DUF1989"/>
    <property type="match status" value="1"/>
</dbReference>
<evidence type="ECO:0000259" key="1">
    <source>
        <dbReference type="Pfam" id="PF09347"/>
    </source>
</evidence>
<keyword evidence="2" id="KW-0489">Methyltransferase</keyword>
<gene>
    <name evidence="2" type="ORF">NA56DRAFT_612675</name>
</gene>
<name>A0A2J6PG08_9HELO</name>
<dbReference type="AlphaFoldDB" id="A0A2J6PG08"/>
<reference evidence="2 3" key="1">
    <citation type="submission" date="2016-05" db="EMBL/GenBank/DDBJ databases">
        <title>A degradative enzymes factory behind the ericoid mycorrhizal symbiosis.</title>
        <authorList>
            <consortium name="DOE Joint Genome Institute"/>
            <person name="Martino E."/>
            <person name="Morin E."/>
            <person name="Grelet G."/>
            <person name="Kuo A."/>
            <person name="Kohler A."/>
            <person name="Daghino S."/>
            <person name="Barry K."/>
            <person name="Choi C."/>
            <person name="Cichocki N."/>
            <person name="Clum A."/>
            <person name="Copeland A."/>
            <person name="Hainaut M."/>
            <person name="Haridas S."/>
            <person name="Labutti K."/>
            <person name="Lindquist E."/>
            <person name="Lipzen A."/>
            <person name="Khouja H.-R."/>
            <person name="Murat C."/>
            <person name="Ohm R."/>
            <person name="Olson A."/>
            <person name="Spatafora J."/>
            <person name="Veneault-Fourrey C."/>
            <person name="Henrissat B."/>
            <person name="Grigoriev I."/>
            <person name="Martin F."/>
            <person name="Perotto S."/>
        </authorList>
    </citation>
    <scope>NUCLEOTIDE SEQUENCE [LARGE SCALE GENOMIC DNA]</scope>
    <source>
        <strain evidence="2 3">UAMH 7357</strain>
    </source>
</reference>
<organism evidence="2 3">
    <name type="scientific">Hyaloscypha hepaticicola</name>
    <dbReference type="NCBI Taxonomy" id="2082293"/>
    <lineage>
        <taxon>Eukaryota</taxon>
        <taxon>Fungi</taxon>
        <taxon>Dikarya</taxon>
        <taxon>Ascomycota</taxon>
        <taxon>Pezizomycotina</taxon>
        <taxon>Leotiomycetes</taxon>
        <taxon>Helotiales</taxon>
        <taxon>Hyaloscyphaceae</taxon>
        <taxon>Hyaloscypha</taxon>
    </lineage>
</organism>
<dbReference type="GO" id="GO:0032259">
    <property type="term" value="P:methylation"/>
    <property type="evidence" value="ECO:0007669"/>
    <property type="project" value="UniProtKB-KW"/>
</dbReference>
<proteinExistence type="predicted"/>
<dbReference type="OrthoDB" id="504708at2759"/>
<evidence type="ECO:0000313" key="2">
    <source>
        <dbReference type="EMBL" id="PMD12982.1"/>
    </source>
</evidence>
<evidence type="ECO:0000313" key="3">
    <source>
        <dbReference type="Proteomes" id="UP000235672"/>
    </source>
</evidence>
<sequence>MSSQLTTIPARHGIAVPLHAGQTIKVINTHGTQVVDTWAFTLSSFPPSPSSTIVTQMSMQHTRASLCRVIPKVGNGLYDNERRKMLTIVEDTTGGVHDTLMAACDKERYLELGGGEGHRHCAGNLVEGLGALGIKAPQFTPSPLNLFMNIPVHDDYTTLSFEAPTSKEGQYISLKAEMDLVIAFSACPQDILKINCGKPVDAHFQIL</sequence>
<protein>
    <submittedName>
        <fullName evidence="2">Aminomethyltransferase</fullName>
    </submittedName>
</protein>
<dbReference type="GO" id="GO:0008168">
    <property type="term" value="F:methyltransferase activity"/>
    <property type="evidence" value="ECO:0007669"/>
    <property type="project" value="UniProtKB-KW"/>
</dbReference>
<keyword evidence="2" id="KW-0808">Transferase</keyword>
<dbReference type="EMBL" id="KZ613537">
    <property type="protein sequence ID" value="PMD12982.1"/>
    <property type="molecule type" value="Genomic_DNA"/>
</dbReference>